<evidence type="ECO:0000256" key="3">
    <source>
        <dbReference type="ARBA" id="ARBA00022475"/>
    </source>
</evidence>
<feature type="transmembrane region" description="Helical" evidence="9">
    <location>
        <begin position="297"/>
        <end position="316"/>
    </location>
</feature>
<dbReference type="AlphaFoldDB" id="A0A4Q9DMV3"/>
<evidence type="ECO:0000256" key="6">
    <source>
        <dbReference type="ARBA" id="ARBA00023136"/>
    </source>
</evidence>
<feature type="transmembrane region" description="Helical" evidence="9">
    <location>
        <begin position="111"/>
        <end position="128"/>
    </location>
</feature>
<name>A0A4Q9DMV3_9BACL</name>
<evidence type="ECO:0000256" key="9">
    <source>
        <dbReference type="SAM" id="Phobius"/>
    </source>
</evidence>
<dbReference type="InterPro" id="IPR020846">
    <property type="entry name" value="MFS_dom"/>
</dbReference>
<dbReference type="GO" id="GO:0005886">
    <property type="term" value="C:plasma membrane"/>
    <property type="evidence" value="ECO:0007669"/>
    <property type="project" value="UniProtKB-SubCell"/>
</dbReference>
<keyword evidence="12" id="KW-1185">Reference proteome</keyword>
<dbReference type="SUPFAM" id="SSF103473">
    <property type="entry name" value="MFS general substrate transporter"/>
    <property type="match status" value="1"/>
</dbReference>
<reference evidence="11 12" key="1">
    <citation type="submission" date="2019-02" db="EMBL/GenBank/DDBJ databases">
        <title>Paenibacillus sp. nov., isolated from surface-sterilized tissue of Thalictrum simplex L.</title>
        <authorList>
            <person name="Tuo L."/>
        </authorList>
    </citation>
    <scope>NUCLEOTIDE SEQUENCE [LARGE SCALE GENOMIC DNA]</scope>
    <source>
        <strain evidence="11 12">N2SHLJ1</strain>
    </source>
</reference>
<dbReference type="EMBL" id="SIRE01000015">
    <property type="protein sequence ID" value="TBL76114.1"/>
    <property type="molecule type" value="Genomic_DNA"/>
</dbReference>
<feature type="transmembrane region" description="Helical" evidence="9">
    <location>
        <begin position="357"/>
        <end position="379"/>
    </location>
</feature>
<comment type="similarity">
    <text evidence="7">Belongs to the major facilitator superfamily. Drug:H(+) antiporter-3 (DHA3) (TC 2.A.1.21) family.</text>
</comment>
<protein>
    <recommendedName>
        <fullName evidence="8">Multidrug efflux pump Tap</fullName>
    </recommendedName>
</protein>
<keyword evidence="4 9" id="KW-0812">Transmembrane</keyword>
<evidence type="ECO:0000256" key="1">
    <source>
        <dbReference type="ARBA" id="ARBA00004651"/>
    </source>
</evidence>
<dbReference type="PROSITE" id="PS50850">
    <property type="entry name" value="MFS"/>
    <property type="match status" value="1"/>
</dbReference>
<keyword evidence="2" id="KW-0813">Transport</keyword>
<feature type="transmembrane region" description="Helical" evidence="9">
    <location>
        <begin position="268"/>
        <end position="290"/>
    </location>
</feature>
<gene>
    <name evidence="11" type="ORF">EYB31_21460</name>
</gene>
<dbReference type="CDD" id="cd06173">
    <property type="entry name" value="MFS_MefA_like"/>
    <property type="match status" value="1"/>
</dbReference>
<evidence type="ECO:0000313" key="12">
    <source>
        <dbReference type="Proteomes" id="UP000293142"/>
    </source>
</evidence>
<comment type="caution">
    <text evidence="11">The sequence shown here is derived from an EMBL/GenBank/DDBJ whole genome shotgun (WGS) entry which is preliminary data.</text>
</comment>
<feature type="transmembrane region" description="Helical" evidence="9">
    <location>
        <begin position="179"/>
        <end position="197"/>
    </location>
</feature>
<dbReference type="InterPro" id="IPR011701">
    <property type="entry name" value="MFS"/>
</dbReference>
<keyword evidence="6 9" id="KW-0472">Membrane</keyword>
<dbReference type="InterPro" id="IPR036259">
    <property type="entry name" value="MFS_trans_sf"/>
</dbReference>
<dbReference type="GO" id="GO:0022857">
    <property type="term" value="F:transmembrane transporter activity"/>
    <property type="evidence" value="ECO:0007669"/>
    <property type="project" value="InterPro"/>
</dbReference>
<dbReference type="Proteomes" id="UP000293142">
    <property type="component" value="Unassembled WGS sequence"/>
</dbReference>
<accession>A0A4Q9DMV3</accession>
<keyword evidence="5 9" id="KW-1133">Transmembrane helix</keyword>
<feature type="transmembrane region" description="Helical" evidence="9">
    <location>
        <begin position="385"/>
        <end position="406"/>
    </location>
</feature>
<organism evidence="11 12">
    <name type="scientific">Paenibacillus thalictri</name>
    <dbReference type="NCBI Taxonomy" id="2527873"/>
    <lineage>
        <taxon>Bacteria</taxon>
        <taxon>Bacillati</taxon>
        <taxon>Bacillota</taxon>
        <taxon>Bacilli</taxon>
        <taxon>Bacillales</taxon>
        <taxon>Paenibacillaceae</taxon>
        <taxon>Paenibacillus</taxon>
    </lineage>
</organism>
<dbReference type="PANTHER" id="PTHR23513:SF9">
    <property type="entry name" value="ENTEROBACTIN EXPORTER ENTS"/>
    <property type="match status" value="1"/>
</dbReference>
<feature type="domain" description="Major facilitator superfamily (MFS) profile" evidence="10">
    <location>
        <begin position="17"/>
        <end position="411"/>
    </location>
</feature>
<evidence type="ECO:0000313" key="11">
    <source>
        <dbReference type="EMBL" id="TBL76114.1"/>
    </source>
</evidence>
<dbReference type="RefSeq" id="WP_131015459.1">
    <property type="nucleotide sequence ID" value="NZ_SIRE01000015.1"/>
</dbReference>
<dbReference type="Pfam" id="PF07690">
    <property type="entry name" value="MFS_1"/>
    <property type="match status" value="1"/>
</dbReference>
<sequence>MANWSKLSEHPFYLYKDFRKLYVGRFVSGLGDKVFLISLSWWLISSNAAGGQLQLGVMMALTFLPVVLFGPLLGPLVDRFDRRRCMIVADAIRCLLFLLLGFLFYIGYTPLPLVFGCCFLAAALIPLFEAASNSSLLQLTSERHLASAAAFDSSVIEISNIAGALCVSVLVTVLGQSGIFFFNALTFVVSLLFVAMIRTPLPPQSASIDEPAPESYRDQFKSGFSFIWGNKAIFSLLGLFSALNLFISPIVIFIPIVVKEVLNQSISWVAALELAMSIGALLAFVSFSFVKRYKRIYGLYVTVLAVLCLAFMGLGAFRGMAPLLLCVFLFGALLAVVNGMSMILFQHGVPDEMKGRFFAILKTVCFAVIPFSLLLNGYLASVWPITDIILLNGAGGLVLSLLVLFIPRIADEI</sequence>
<dbReference type="PANTHER" id="PTHR23513">
    <property type="entry name" value="INTEGRAL MEMBRANE EFFLUX PROTEIN-RELATED"/>
    <property type="match status" value="1"/>
</dbReference>
<keyword evidence="3" id="KW-1003">Cell membrane</keyword>
<feature type="transmembrane region" description="Helical" evidence="9">
    <location>
        <begin position="21"/>
        <end position="43"/>
    </location>
</feature>
<dbReference type="Gene3D" id="1.20.1250.20">
    <property type="entry name" value="MFS general substrate transporter like domains"/>
    <property type="match status" value="1"/>
</dbReference>
<feature type="transmembrane region" description="Helical" evidence="9">
    <location>
        <begin position="322"/>
        <end position="345"/>
    </location>
</feature>
<feature type="transmembrane region" description="Helical" evidence="9">
    <location>
        <begin position="55"/>
        <end position="73"/>
    </location>
</feature>
<evidence type="ECO:0000256" key="2">
    <source>
        <dbReference type="ARBA" id="ARBA00022448"/>
    </source>
</evidence>
<evidence type="ECO:0000259" key="10">
    <source>
        <dbReference type="PROSITE" id="PS50850"/>
    </source>
</evidence>
<evidence type="ECO:0000256" key="4">
    <source>
        <dbReference type="ARBA" id="ARBA00022692"/>
    </source>
</evidence>
<proteinExistence type="inferred from homology"/>
<evidence type="ECO:0000256" key="7">
    <source>
        <dbReference type="ARBA" id="ARBA00038075"/>
    </source>
</evidence>
<evidence type="ECO:0000256" key="5">
    <source>
        <dbReference type="ARBA" id="ARBA00022989"/>
    </source>
</evidence>
<comment type="subcellular location">
    <subcellularLocation>
        <location evidence="1">Cell membrane</location>
        <topology evidence="1">Multi-pass membrane protein</topology>
    </subcellularLocation>
</comment>
<feature type="transmembrane region" description="Helical" evidence="9">
    <location>
        <begin position="232"/>
        <end position="256"/>
    </location>
</feature>
<dbReference type="OrthoDB" id="9775268at2"/>
<evidence type="ECO:0000256" key="8">
    <source>
        <dbReference type="ARBA" id="ARBA00040914"/>
    </source>
</evidence>